<dbReference type="PROSITE" id="PS50930">
    <property type="entry name" value="HTH_LYTTR"/>
    <property type="match status" value="1"/>
</dbReference>
<dbReference type="RefSeq" id="WP_168553584.1">
    <property type="nucleotide sequence ID" value="NZ_JAAWWL010000003.1"/>
</dbReference>
<feature type="domain" description="HTH LytTR-type" evidence="2">
    <location>
        <begin position="266"/>
        <end position="369"/>
    </location>
</feature>
<name>A0ABX1GTT5_9FLAO</name>
<proteinExistence type="predicted"/>
<dbReference type="InterPro" id="IPR007492">
    <property type="entry name" value="LytTR_DNA-bd_dom"/>
</dbReference>
<dbReference type="EMBL" id="JAAWWL010000003">
    <property type="protein sequence ID" value="NKI33362.1"/>
    <property type="molecule type" value="Genomic_DNA"/>
</dbReference>
<dbReference type="Pfam" id="PF04397">
    <property type="entry name" value="LytTR"/>
    <property type="match status" value="1"/>
</dbReference>
<accession>A0ABX1GTT5</accession>
<organism evidence="3 4">
    <name type="scientific">Croceivirga thetidis</name>
    <dbReference type="NCBI Taxonomy" id="2721623"/>
    <lineage>
        <taxon>Bacteria</taxon>
        <taxon>Pseudomonadati</taxon>
        <taxon>Bacteroidota</taxon>
        <taxon>Flavobacteriia</taxon>
        <taxon>Flavobacteriales</taxon>
        <taxon>Flavobacteriaceae</taxon>
        <taxon>Croceivirga</taxon>
    </lineage>
</organism>
<dbReference type="Gene3D" id="3.30.450.20">
    <property type="entry name" value="PAS domain"/>
    <property type="match status" value="1"/>
</dbReference>
<gene>
    <name evidence="3" type="ORF">HCU67_15510</name>
</gene>
<feature type="transmembrane region" description="Helical" evidence="1">
    <location>
        <begin position="6"/>
        <end position="30"/>
    </location>
</feature>
<keyword evidence="1" id="KW-0472">Membrane</keyword>
<keyword evidence="4" id="KW-1185">Reference proteome</keyword>
<evidence type="ECO:0000313" key="3">
    <source>
        <dbReference type="EMBL" id="NKI33362.1"/>
    </source>
</evidence>
<feature type="transmembrane region" description="Helical" evidence="1">
    <location>
        <begin position="178"/>
        <end position="201"/>
    </location>
</feature>
<dbReference type="Gene3D" id="2.40.50.1020">
    <property type="entry name" value="LytTr DNA-binding domain"/>
    <property type="match status" value="1"/>
</dbReference>
<keyword evidence="1" id="KW-0812">Transmembrane</keyword>
<keyword evidence="1" id="KW-1133">Transmembrane helix</keyword>
<sequence length="369" mass="42012">MRKDRLYLYTFLAIAIIFVIIGGIATQYFVRASANEMLSSQLEFSKREARAISILIGNQLENGIDKMDFVDTFQNTIKDSNKESLGFVSIIDWSGKVICHPNRPQIGTTIDQNNSANTAVDGEFTADQLFDLIQNGSSSQDASEIIHLNAVPNSDWLVASHANIGLISQRLQSLRNRFYLLFSVMGFIMILSSVFMVRLIGSVYEKRLETKNQELESEVINLAKLNSDLGKYQKRVIEEKPKEEEVNSEEDQEIKETNKKRILTYLRNELLTVSVEDIAFIYTENTITYVVDMNGKRSTTNSSLDELYSGFDSNYFYRANRQFIIAITAIDKIIRYGNNQLKIVVNPNSELDIIIGKNKAAEFKQWLNS</sequence>
<evidence type="ECO:0000313" key="4">
    <source>
        <dbReference type="Proteomes" id="UP000718451"/>
    </source>
</evidence>
<comment type="caution">
    <text evidence="3">The sequence shown here is derived from an EMBL/GenBank/DDBJ whole genome shotgun (WGS) entry which is preliminary data.</text>
</comment>
<dbReference type="Proteomes" id="UP000718451">
    <property type="component" value="Unassembled WGS sequence"/>
</dbReference>
<protein>
    <submittedName>
        <fullName evidence="3">LytTR family transcriptional regulator</fullName>
    </submittedName>
</protein>
<dbReference type="SMART" id="SM00850">
    <property type="entry name" value="LytTR"/>
    <property type="match status" value="1"/>
</dbReference>
<reference evidence="3 4" key="1">
    <citation type="submission" date="2020-04" db="EMBL/GenBank/DDBJ databases">
        <authorList>
            <person name="Yoon J."/>
        </authorList>
    </citation>
    <scope>NUCLEOTIDE SEQUENCE [LARGE SCALE GENOMIC DNA]</scope>
    <source>
        <strain evidence="3 4">DJ-13</strain>
    </source>
</reference>
<evidence type="ECO:0000259" key="2">
    <source>
        <dbReference type="PROSITE" id="PS50930"/>
    </source>
</evidence>
<evidence type="ECO:0000256" key="1">
    <source>
        <dbReference type="SAM" id="Phobius"/>
    </source>
</evidence>